<dbReference type="Proteomes" id="UP001497516">
    <property type="component" value="Chromosome 6"/>
</dbReference>
<organism evidence="2 3">
    <name type="scientific">Linum trigynum</name>
    <dbReference type="NCBI Taxonomy" id="586398"/>
    <lineage>
        <taxon>Eukaryota</taxon>
        <taxon>Viridiplantae</taxon>
        <taxon>Streptophyta</taxon>
        <taxon>Embryophyta</taxon>
        <taxon>Tracheophyta</taxon>
        <taxon>Spermatophyta</taxon>
        <taxon>Magnoliopsida</taxon>
        <taxon>eudicotyledons</taxon>
        <taxon>Gunneridae</taxon>
        <taxon>Pentapetalae</taxon>
        <taxon>rosids</taxon>
        <taxon>fabids</taxon>
        <taxon>Malpighiales</taxon>
        <taxon>Linaceae</taxon>
        <taxon>Linum</taxon>
    </lineage>
</organism>
<keyword evidence="3" id="KW-1185">Reference proteome</keyword>
<dbReference type="AlphaFoldDB" id="A0AAV2F8E3"/>
<evidence type="ECO:0000256" key="1">
    <source>
        <dbReference type="SAM" id="MobiDB-lite"/>
    </source>
</evidence>
<name>A0AAV2F8E3_9ROSI</name>
<feature type="compositionally biased region" description="Basic and acidic residues" evidence="1">
    <location>
        <begin position="16"/>
        <end position="25"/>
    </location>
</feature>
<dbReference type="EMBL" id="OZ034819">
    <property type="protein sequence ID" value="CAL1394058.1"/>
    <property type="molecule type" value="Genomic_DNA"/>
</dbReference>
<reference evidence="2 3" key="1">
    <citation type="submission" date="2024-04" db="EMBL/GenBank/DDBJ databases">
        <authorList>
            <person name="Fracassetti M."/>
        </authorList>
    </citation>
    <scope>NUCLEOTIDE SEQUENCE [LARGE SCALE GENOMIC DNA]</scope>
</reference>
<feature type="region of interest" description="Disordered" evidence="1">
    <location>
        <begin position="1"/>
        <end position="86"/>
    </location>
</feature>
<sequence>MDKDGNHPSTSVGFNSEREDDRTAEAEAADQTQHNADLNVEREGTRTSPIDTNILESETPSSGDEEESEVASGIQHDEVPLNDEVPLEILEIQHDDA</sequence>
<gene>
    <name evidence="2" type="ORF">LTRI10_LOCUS34585</name>
</gene>
<accession>A0AAV2F8E3</accession>
<feature type="compositionally biased region" description="Polar residues" evidence="1">
    <location>
        <begin position="46"/>
        <end position="62"/>
    </location>
</feature>
<proteinExistence type="predicted"/>
<protein>
    <submittedName>
        <fullName evidence="2">Uncharacterized protein</fullName>
    </submittedName>
</protein>
<evidence type="ECO:0000313" key="3">
    <source>
        <dbReference type="Proteomes" id="UP001497516"/>
    </source>
</evidence>
<evidence type="ECO:0000313" key="2">
    <source>
        <dbReference type="EMBL" id="CAL1394058.1"/>
    </source>
</evidence>